<gene>
    <name evidence="1" type="ORF">ALO94_200439</name>
</gene>
<proteinExistence type="predicted"/>
<accession>A0A0Q0AJS9</accession>
<dbReference type="EMBL" id="LJRI01001084">
    <property type="protein sequence ID" value="KPY75610.1"/>
    <property type="molecule type" value="Genomic_DNA"/>
</dbReference>
<organism evidence="1 2">
    <name type="scientific">Pseudomonas syringae pv. spinaceae</name>
    <dbReference type="NCBI Taxonomy" id="264459"/>
    <lineage>
        <taxon>Bacteria</taxon>
        <taxon>Pseudomonadati</taxon>
        <taxon>Pseudomonadota</taxon>
        <taxon>Gammaproteobacteria</taxon>
        <taxon>Pseudomonadales</taxon>
        <taxon>Pseudomonadaceae</taxon>
        <taxon>Pseudomonas</taxon>
        <taxon>Pseudomonas syringae</taxon>
    </lineage>
</organism>
<evidence type="ECO:0000313" key="2">
    <source>
        <dbReference type="Proteomes" id="UP000050384"/>
    </source>
</evidence>
<evidence type="ECO:0000313" key="1">
    <source>
        <dbReference type="EMBL" id="KPY75610.1"/>
    </source>
</evidence>
<protein>
    <submittedName>
        <fullName evidence="1">Allantoate amidohydrolase</fullName>
    </submittedName>
</protein>
<keyword evidence="1" id="KW-0378">Hydrolase</keyword>
<comment type="caution">
    <text evidence="1">The sequence shown here is derived from an EMBL/GenBank/DDBJ whole genome shotgun (WGS) entry which is preliminary data.</text>
</comment>
<name>A0A0Q0AJS9_PSESX</name>
<dbReference type="Proteomes" id="UP000050384">
    <property type="component" value="Unassembled WGS sequence"/>
</dbReference>
<sequence length="98" mass="10924">MAVTFNRFNAVVDRGDGDFIACLEAVRVNEGFIGQRRGRGVAGDFDGSGRTQVAEGAMAKAQYAIQPGADTWVIIDKRRRHWRLFEEPQRVGDREIGN</sequence>
<dbReference type="AlphaFoldDB" id="A0A0Q0AJS9"/>
<dbReference type="GO" id="GO:0016787">
    <property type="term" value="F:hydrolase activity"/>
    <property type="evidence" value="ECO:0007669"/>
    <property type="project" value="UniProtKB-KW"/>
</dbReference>
<reference evidence="1 2" key="1">
    <citation type="submission" date="2015-09" db="EMBL/GenBank/DDBJ databases">
        <title>Genome announcement of multiple Pseudomonas syringae strains.</title>
        <authorList>
            <person name="Thakur S."/>
            <person name="Wang P.W."/>
            <person name="Gong Y."/>
            <person name="Weir B.S."/>
            <person name="Guttman D.S."/>
        </authorList>
    </citation>
    <scope>NUCLEOTIDE SEQUENCE [LARGE SCALE GENOMIC DNA]</scope>
    <source>
        <strain evidence="1 2">ICMP16929</strain>
    </source>
</reference>